<organism evidence="2 3">
    <name type="scientific">Carpediemonas membranifera</name>
    <dbReference type="NCBI Taxonomy" id="201153"/>
    <lineage>
        <taxon>Eukaryota</taxon>
        <taxon>Metamonada</taxon>
        <taxon>Carpediemonas-like organisms</taxon>
        <taxon>Carpediemonas</taxon>
    </lineage>
</organism>
<proteinExistence type="predicted"/>
<dbReference type="EMBL" id="JAHDYR010000025">
    <property type="protein sequence ID" value="KAG9393336.1"/>
    <property type="molecule type" value="Genomic_DNA"/>
</dbReference>
<name>A0A8J6BXC7_9EUKA</name>
<sequence>MNVLVPEIAKMYINPDDVMVVTILVPALAPSMLGASLATVFTALGIDHTLYAREGSVPLAVGLRISTVVVSTTKYTAFIPCMHGSILDKHAVFIASSEPDSEALEEALEQYWLNLDHLSRLERSMLTRFIWLGRDPLAMPEVTSTAVPDDTCWMAVPEIEVDEAR</sequence>
<keyword evidence="1" id="KW-0472">Membrane</keyword>
<dbReference type="Proteomes" id="UP000717585">
    <property type="component" value="Unassembled WGS sequence"/>
</dbReference>
<keyword evidence="1" id="KW-1133">Transmembrane helix</keyword>
<accession>A0A8J6BXC7</accession>
<reference evidence="2" key="1">
    <citation type="submission" date="2021-05" db="EMBL/GenBank/DDBJ databases">
        <title>A free-living protist that lacks canonical eukaryotic 1 DNA replication and segregation systems.</title>
        <authorList>
            <person name="Salas-Leiva D.E."/>
            <person name="Tromer E.C."/>
            <person name="Curtis B.A."/>
            <person name="Jerlstrom-Hultqvist J."/>
            <person name="Kolisko M."/>
            <person name="Yi Z."/>
            <person name="Salas-Leiva J.S."/>
            <person name="Gallot-Lavallee L."/>
            <person name="Kops G.J.P.L."/>
            <person name="Archibald J.M."/>
            <person name="Simpson A.G.B."/>
            <person name="Roger A.J."/>
        </authorList>
    </citation>
    <scope>NUCLEOTIDE SEQUENCE</scope>
    <source>
        <strain evidence="2">BICM</strain>
    </source>
</reference>
<gene>
    <name evidence="2" type="ORF">J8273_3470</name>
</gene>
<comment type="caution">
    <text evidence="2">The sequence shown here is derived from an EMBL/GenBank/DDBJ whole genome shotgun (WGS) entry which is preliminary data.</text>
</comment>
<keyword evidence="3" id="KW-1185">Reference proteome</keyword>
<dbReference type="AlphaFoldDB" id="A0A8J6BXC7"/>
<evidence type="ECO:0000256" key="1">
    <source>
        <dbReference type="SAM" id="Phobius"/>
    </source>
</evidence>
<feature type="transmembrane region" description="Helical" evidence="1">
    <location>
        <begin position="20"/>
        <end position="46"/>
    </location>
</feature>
<protein>
    <submittedName>
        <fullName evidence="2">Uncharacterized protein</fullName>
    </submittedName>
</protein>
<evidence type="ECO:0000313" key="2">
    <source>
        <dbReference type="EMBL" id="KAG9393336.1"/>
    </source>
</evidence>
<keyword evidence="1" id="KW-0812">Transmembrane</keyword>
<evidence type="ECO:0000313" key="3">
    <source>
        <dbReference type="Proteomes" id="UP000717585"/>
    </source>
</evidence>